<reference evidence="5" key="1">
    <citation type="submission" date="2010-07" db="EMBL/GenBank/DDBJ databases">
        <title>The genome sequence of Gaeumannomyces graminis var. tritici strain R3-111a-1.</title>
        <authorList>
            <consortium name="The Broad Institute Genome Sequencing Platform"/>
            <person name="Ma L.-J."/>
            <person name="Dead R."/>
            <person name="Young S."/>
            <person name="Zeng Q."/>
            <person name="Koehrsen M."/>
            <person name="Alvarado L."/>
            <person name="Berlin A."/>
            <person name="Chapman S.B."/>
            <person name="Chen Z."/>
            <person name="Freedman E."/>
            <person name="Gellesch M."/>
            <person name="Goldberg J."/>
            <person name="Griggs A."/>
            <person name="Gujja S."/>
            <person name="Heilman E.R."/>
            <person name="Heiman D."/>
            <person name="Hepburn T."/>
            <person name="Howarth C."/>
            <person name="Jen D."/>
            <person name="Larson L."/>
            <person name="Mehta T."/>
            <person name="Neiman D."/>
            <person name="Pearson M."/>
            <person name="Roberts A."/>
            <person name="Saif S."/>
            <person name="Shea T."/>
            <person name="Shenoy N."/>
            <person name="Sisk P."/>
            <person name="Stolte C."/>
            <person name="Sykes S."/>
            <person name="Walk T."/>
            <person name="White J."/>
            <person name="Yandava C."/>
            <person name="Haas B."/>
            <person name="Nusbaum C."/>
            <person name="Birren B."/>
        </authorList>
    </citation>
    <scope>NUCLEOTIDE SEQUENCE [LARGE SCALE GENOMIC DNA]</scope>
    <source>
        <strain evidence="5">R3-111a-1</strain>
    </source>
</reference>
<keyword evidence="2" id="KW-0472">Membrane</keyword>
<dbReference type="AlphaFoldDB" id="J3NQX1"/>
<dbReference type="OrthoDB" id="10536744at2759"/>
<feature type="compositionally biased region" description="Low complexity" evidence="1">
    <location>
        <begin position="255"/>
        <end position="267"/>
    </location>
</feature>
<proteinExistence type="predicted"/>
<keyword evidence="2" id="KW-1133">Transmembrane helix</keyword>
<protein>
    <submittedName>
        <fullName evidence="3 4">Uncharacterized protein</fullName>
    </submittedName>
</protein>
<feature type="region of interest" description="Disordered" evidence="1">
    <location>
        <begin position="102"/>
        <end position="156"/>
    </location>
</feature>
<evidence type="ECO:0000313" key="4">
    <source>
        <dbReference type="EnsemblFungi" id="EJT78577"/>
    </source>
</evidence>
<dbReference type="Proteomes" id="UP000006039">
    <property type="component" value="Unassembled WGS sequence"/>
</dbReference>
<dbReference type="RefSeq" id="XP_009219722.1">
    <property type="nucleotide sequence ID" value="XM_009221458.1"/>
</dbReference>
<evidence type="ECO:0000313" key="5">
    <source>
        <dbReference type="Proteomes" id="UP000006039"/>
    </source>
</evidence>
<evidence type="ECO:0000256" key="1">
    <source>
        <dbReference type="SAM" id="MobiDB-lite"/>
    </source>
</evidence>
<gene>
    <name evidence="4" type="primary">20344134</name>
    <name evidence="3" type="ORF">GGTG_03676</name>
</gene>
<feature type="transmembrane region" description="Helical" evidence="2">
    <location>
        <begin position="23"/>
        <end position="45"/>
    </location>
</feature>
<feature type="region of interest" description="Disordered" evidence="1">
    <location>
        <begin position="519"/>
        <end position="552"/>
    </location>
</feature>
<sequence>MPVLPRQAQDASGAESEWTTNRIVAVAASSGAGLLFLILVILALYRYRSRVSWFRRLDTTISREAIVPAAARGSEDQYPPKASCNVRRSLSHDWDPAGLFAAPATRKSGQDKSPSTSPRSSPATKPPTMLALTHHSPSTLGPSGAVSAIGPRDRGVSTKVIHSTKLASAMDRSVSLRRPRDVERNHLLTSHPEEAPQRSSSMRSISSVSSERSLQSTEYRLPPCPMSSSYKAIDLSEGIDFGPVTSLSPPPPVRSPSVRDTAQAAAKATDKAPTDTSEWAMTELRAESPSPEKSRQHVDDSLLAAAALAWREASGTRSSPEHRRRYSQLGERKRIESTLGIPTAMLAATWGRNSVRLSGLVGMAAFNGGFGATFPSSNPVPVPEALPEASPGGSKLALTSGPAHSPTKSSERSLTSSAFGALGNWQQPARHVSEGDYYFKARHGNRRRVADSSIEPDDGHELLPTYASLAPPDGRRATEPPPDRPEAARASRAQKRPSAKHRYQYPNFYNSRVARRLRGEELADRRQRHSRQLREDPSNAQQSKPEESRPDDYVLQLSHHDKGFNFGFDF</sequence>
<reference evidence="4" key="4">
    <citation type="journal article" date="2015" name="G3 (Bethesda)">
        <title>Genome sequences of three phytopathogenic species of the Magnaporthaceae family of fungi.</title>
        <authorList>
            <person name="Okagaki L.H."/>
            <person name="Nunes C.C."/>
            <person name="Sailsbery J."/>
            <person name="Clay B."/>
            <person name="Brown D."/>
            <person name="John T."/>
            <person name="Oh Y."/>
            <person name="Young N."/>
            <person name="Fitzgerald M."/>
            <person name="Haas B.J."/>
            <person name="Zeng Q."/>
            <person name="Young S."/>
            <person name="Adiconis X."/>
            <person name="Fan L."/>
            <person name="Levin J.Z."/>
            <person name="Mitchell T.K."/>
            <person name="Okubara P.A."/>
            <person name="Farman M.L."/>
            <person name="Kohn L.M."/>
            <person name="Birren B."/>
            <person name="Ma L.-J."/>
            <person name="Dean R.A."/>
        </authorList>
    </citation>
    <scope>NUCLEOTIDE SEQUENCE</scope>
    <source>
        <strain evidence="4">R3-111a-1</strain>
    </source>
</reference>
<dbReference type="VEuPathDB" id="FungiDB:GGTG_03676"/>
<keyword evidence="5" id="KW-1185">Reference proteome</keyword>
<feature type="compositionally biased region" description="Basic residues" evidence="1">
    <location>
        <begin position="492"/>
        <end position="503"/>
    </location>
</feature>
<accession>J3NQX1</accession>
<dbReference type="HOGENOM" id="CLU_034670_0_0_1"/>
<reference evidence="3" key="3">
    <citation type="submission" date="2010-09" db="EMBL/GenBank/DDBJ databases">
        <title>Annotation of Gaeumannomyces graminis var. tritici R3-111a-1.</title>
        <authorList>
            <consortium name="The Broad Institute Genome Sequencing Platform"/>
            <person name="Ma L.-J."/>
            <person name="Dead R."/>
            <person name="Young S.K."/>
            <person name="Zeng Q."/>
            <person name="Gargeya S."/>
            <person name="Fitzgerald M."/>
            <person name="Haas B."/>
            <person name="Abouelleil A."/>
            <person name="Alvarado L."/>
            <person name="Arachchi H.M."/>
            <person name="Berlin A."/>
            <person name="Brown A."/>
            <person name="Chapman S.B."/>
            <person name="Chen Z."/>
            <person name="Dunbar C."/>
            <person name="Freedman E."/>
            <person name="Gearin G."/>
            <person name="Gellesch M."/>
            <person name="Goldberg J."/>
            <person name="Griggs A."/>
            <person name="Gujja S."/>
            <person name="Heiman D."/>
            <person name="Howarth C."/>
            <person name="Larson L."/>
            <person name="Lui A."/>
            <person name="MacDonald P.J.P."/>
            <person name="Mehta T."/>
            <person name="Montmayeur A."/>
            <person name="Murphy C."/>
            <person name="Neiman D."/>
            <person name="Pearson M."/>
            <person name="Priest M."/>
            <person name="Roberts A."/>
            <person name="Saif S."/>
            <person name="Shea T."/>
            <person name="Shenoy N."/>
            <person name="Sisk P."/>
            <person name="Stolte C."/>
            <person name="Sykes S."/>
            <person name="Yandava C."/>
            <person name="Wortman J."/>
            <person name="Nusbaum C."/>
            <person name="Birren B."/>
        </authorList>
    </citation>
    <scope>NUCLEOTIDE SEQUENCE</scope>
    <source>
        <strain evidence="3">R3-111a-1</strain>
    </source>
</reference>
<feature type="compositionally biased region" description="Basic and acidic residues" evidence="1">
    <location>
        <begin position="473"/>
        <end position="489"/>
    </location>
</feature>
<feature type="compositionally biased region" description="Low complexity" evidence="1">
    <location>
        <begin position="198"/>
        <end position="216"/>
    </location>
</feature>
<reference evidence="3" key="2">
    <citation type="submission" date="2010-07" db="EMBL/GenBank/DDBJ databases">
        <authorList>
            <consortium name="The Broad Institute Genome Sequencing Platform"/>
            <consortium name="Broad Institute Genome Sequencing Center for Infectious Disease"/>
            <person name="Ma L.-J."/>
            <person name="Dead R."/>
            <person name="Young S."/>
            <person name="Zeng Q."/>
            <person name="Koehrsen M."/>
            <person name="Alvarado L."/>
            <person name="Berlin A."/>
            <person name="Chapman S.B."/>
            <person name="Chen Z."/>
            <person name="Freedman E."/>
            <person name="Gellesch M."/>
            <person name="Goldberg J."/>
            <person name="Griggs A."/>
            <person name="Gujja S."/>
            <person name="Heilman E.R."/>
            <person name="Heiman D."/>
            <person name="Hepburn T."/>
            <person name="Howarth C."/>
            <person name="Jen D."/>
            <person name="Larson L."/>
            <person name="Mehta T."/>
            <person name="Neiman D."/>
            <person name="Pearson M."/>
            <person name="Roberts A."/>
            <person name="Saif S."/>
            <person name="Shea T."/>
            <person name="Shenoy N."/>
            <person name="Sisk P."/>
            <person name="Stolte C."/>
            <person name="Sykes S."/>
            <person name="Walk T."/>
            <person name="White J."/>
            <person name="Yandava C."/>
            <person name="Haas B."/>
            <person name="Nusbaum C."/>
            <person name="Birren B."/>
        </authorList>
    </citation>
    <scope>NUCLEOTIDE SEQUENCE</scope>
    <source>
        <strain evidence="3">R3-111a-1</strain>
    </source>
</reference>
<evidence type="ECO:0000256" key="2">
    <source>
        <dbReference type="SAM" id="Phobius"/>
    </source>
</evidence>
<feature type="compositionally biased region" description="Polar residues" evidence="1">
    <location>
        <begin position="406"/>
        <end position="415"/>
    </location>
</feature>
<feature type="compositionally biased region" description="Low complexity" evidence="1">
    <location>
        <begin position="113"/>
        <end position="128"/>
    </location>
</feature>
<feature type="region of interest" description="Disordered" evidence="1">
    <location>
        <begin position="447"/>
        <end position="506"/>
    </location>
</feature>
<keyword evidence="2" id="KW-0812">Transmembrane</keyword>
<feature type="region of interest" description="Disordered" evidence="1">
    <location>
        <begin position="241"/>
        <end position="277"/>
    </location>
</feature>
<dbReference type="EMBL" id="GL385396">
    <property type="protein sequence ID" value="EJT78577.1"/>
    <property type="molecule type" value="Genomic_DNA"/>
</dbReference>
<dbReference type="GeneID" id="20344134"/>
<feature type="compositionally biased region" description="Basic and acidic residues" evidence="1">
    <location>
        <begin position="178"/>
        <end position="196"/>
    </location>
</feature>
<feature type="region of interest" description="Disordered" evidence="1">
    <location>
        <begin position="381"/>
        <end position="415"/>
    </location>
</feature>
<name>J3NQX1_GAET3</name>
<dbReference type="eggNOG" id="ENOG502T69E">
    <property type="taxonomic scope" value="Eukaryota"/>
</dbReference>
<evidence type="ECO:0000313" key="3">
    <source>
        <dbReference type="EMBL" id="EJT78577.1"/>
    </source>
</evidence>
<feature type="region of interest" description="Disordered" evidence="1">
    <location>
        <begin position="168"/>
        <end position="225"/>
    </location>
</feature>
<reference evidence="4" key="5">
    <citation type="submission" date="2018-04" db="UniProtKB">
        <authorList>
            <consortium name="EnsemblFungi"/>
        </authorList>
    </citation>
    <scope>IDENTIFICATION</scope>
    <source>
        <strain evidence="4">R3-111a-1</strain>
    </source>
</reference>
<organism evidence="3">
    <name type="scientific">Gaeumannomyces tritici (strain R3-111a-1)</name>
    <name type="common">Wheat and barley take-all root rot fungus</name>
    <name type="synonym">Gaeumannomyces graminis var. tritici</name>
    <dbReference type="NCBI Taxonomy" id="644352"/>
    <lineage>
        <taxon>Eukaryota</taxon>
        <taxon>Fungi</taxon>
        <taxon>Dikarya</taxon>
        <taxon>Ascomycota</taxon>
        <taxon>Pezizomycotina</taxon>
        <taxon>Sordariomycetes</taxon>
        <taxon>Sordariomycetidae</taxon>
        <taxon>Magnaporthales</taxon>
        <taxon>Magnaporthaceae</taxon>
        <taxon>Gaeumannomyces</taxon>
    </lineage>
</organism>
<dbReference type="EnsemblFungi" id="EJT78577">
    <property type="protein sequence ID" value="EJT78577"/>
    <property type="gene ID" value="GGTG_03676"/>
</dbReference>